<keyword evidence="3" id="KW-1185">Reference proteome</keyword>
<dbReference type="EMBL" id="AMWK01000015">
    <property type="protein sequence ID" value="ENY53665.1"/>
    <property type="molecule type" value="Genomic_DNA"/>
</dbReference>
<dbReference type="PATRIC" id="fig|1188234.3.peg.583"/>
<evidence type="ECO:0000313" key="2">
    <source>
        <dbReference type="EMBL" id="ENY53665.1"/>
    </source>
</evidence>
<organism evidence="2 3">
    <name type="scientific">Metamycoplasma alkalescens 14918</name>
    <dbReference type="NCBI Taxonomy" id="1188234"/>
    <lineage>
        <taxon>Bacteria</taxon>
        <taxon>Bacillati</taxon>
        <taxon>Mycoplasmatota</taxon>
        <taxon>Mycoplasmoidales</taxon>
        <taxon>Metamycoplasmataceae</taxon>
        <taxon>Metamycoplasma</taxon>
    </lineage>
</organism>
<sequence>MKKNKKNEFDWIDSIENEISAEDQLKHKEYAKKVVKNKKIKKILFWTFTSSALTAIIGAAIGIALNKPAKALIYWYDRIKKYSFSDINEGKHPDIQIEINKNNSLAFTPEGLIKEIVNNKNEENVRLIFGDTNNEAYAKFNLKNNQKNWEMEFENFVIDTISKDILYVDLVLKEKGNTPIDFVIKNFPIKTSKKTEKYSTENPQIKEKQTQLGKVYIEEIKKKIAYNFYTQIDLKDNFPVSTIKSYKEEFKKYIDQYNKKIETANEFYQNLDLSWNFSEPFQSTNNLGQMKIASNITTDTFNFFAPIVFTKKIELINFDEENWKQTSRLKFDAKILTLSTHTEKLGSKKVQYGIYIEIKTDDQEIEINAPLLFRKIPK</sequence>
<protein>
    <submittedName>
        <fullName evidence="2">Uncharacterized protein</fullName>
    </submittedName>
</protein>
<keyword evidence="1" id="KW-0472">Membrane</keyword>
<evidence type="ECO:0000313" key="3">
    <source>
        <dbReference type="Proteomes" id="UP000013137"/>
    </source>
</evidence>
<dbReference type="eggNOG" id="ENOG5032GTX">
    <property type="taxonomic scope" value="Bacteria"/>
</dbReference>
<reference evidence="2 3" key="1">
    <citation type="journal article" date="2013" name="Genome Announc.">
        <title>Draft Genome Sequences of Mycoplasma alkalescens, Mycoplasma arginini, and Mycoplasma bovigenitalium, Three Species with Equivocal Pathogenic Status for Cattle.</title>
        <authorList>
            <person name="Manso-Silvan L."/>
            <person name="Tardy F."/>
            <person name="Baranowski E."/>
            <person name="Barre A."/>
            <person name="Blanchard A."/>
            <person name="Breton M."/>
            <person name="Couture C."/>
            <person name="Citti C."/>
            <person name="Dordet-Frisoni E."/>
            <person name="Dupuy V."/>
            <person name="Gaurivaud P."/>
            <person name="Jacob D."/>
            <person name="Lemaitre C."/>
            <person name="Nikolski M."/>
            <person name="Nouvel L.X."/>
            <person name="Poumarat F."/>
            <person name="Thebault P."/>
            <person name="Theil S."/>
            <person name="Thiaucourt F."/>
            <person name="Sirand-Pugnet P."/>
        </authorList>
    </citation>
    <scope>NUCLEOTIDE SEQUENCE [LARGE SCALE GENOMIC DNA]</scope>
    <source>
        <strain evidence="2 3">14918</strain>
    </source>
</reference>
<dbReference type="Proteomes" id="UP000013137">
    <property type="component" value="Unassembled WGS sequence"/>
</dbReference>
<keyword evidence="1" id="KW-0812">Transmembrane</keyword>
<proteinExistence type="predicted"/>
<accession>N9SQB3</accession>
<evidence type="ECO:0000256" key="1">
    <source>
        <dbReference type="SAM" id="Phobius"/>
    </source>
</evidence>
<keyword evidence="1" id="KW-1133">Transmembrane helix</keyword>
<comment type="caution">
    <text evidence="2">The sequence shown here is derived from an EMBL/GenBank/DDBJ whole genome shotgun (WGS) entry which is preliminary data.</text>
</comment>
<name>N9SQB3_9BACT</name>
<feature type="transmembrane region" description="Helical" evidence="1">
    <location>
        <begin position="43"/>
        <end position="65"/>
    </location>
</feature>
<gene>
    <name evidence="2" type="ORF">MALK_6070</name>
</gene>
<dbReference type="RefSeq" id="WP_002882047.1">
    <property type="nucleotide sequence ID" value="NZ_AMWK01000015.1"/>
</dbReference>
<dbReference type="AlphaFoldDB" id="N9SQB3"/>